<feature type="domain" description="Gfo/Idh/MocA-like oxidoreductase C-terminal" evidence="1">
    <location>
        <begin position="175"/>
        <end position="379"/>
    </location>
</feature>
<dbReference type="SUPFAM" id="SSF55347">
    <property type="entry name" value="Glyceraldehyde-3-phosphate dehydrogenase-like, C-terminal domain"/>
    <property type="match status" value="1"/>
</dbReference>
<dbReference type="Pfam" id="PF02894">
    <property type="entry name" value="GFO_IDH_MocA_C"/>
    <property type="match status" value="1"/>
</dbReference>
<evidence type="ECO:0000313" key="2">
    <source>
        <dbReference type="EMBL" id="GMN31149.1"/>
    </source>
</evidence>
<dbReference type="AlphaFoldDB" id="A0AA88D9M5"/>
<dbReference type="EMBL" id="BTGU01000003">
    <property type="protein sequence ID" value="GMN31149.1"/>
    <property type="molecule type" value="Genomic_DNA"/>
</dbReference>
<dbReference type="Gene3D" id="3.30.360.10">
    <property type="entry name" value="Dihydrodipicolinate Reductase, domain 2"/>
    <property type="match status" value="1"/>
</dbReference>
<organism evidence="2 3">
    <name type="scientific">Ficus carica</name>
    <name type="common">Common fig</name>
    <dbReference type="NCBI Taxonomy" id="3494"/>
    <lineage>
        <taxon>Eukaryota</taxon>
        <taxon>Viridiplantae</taxon>
        <taxon>Streptophyta</taxon>
        <taxon>Embryophyta</taxon>
        <taxon>Tracheophyta</taxon>
        <taxon>Spermatophyta</taxon>
        <taxon>Magnoliopsida</taxon>
        <taxon>eudicotyledons</taxon>
        <taxon>Gunneridae</taxon>
        <taxon>Pentapetalae</taxon>
        <taxon>rosids</taxon>
        <taxon>fabids</taxon>
        <taxon>Rosales</taxon>
        <taxon>Moraceae</taxon>
        <taxon>Ficeae</taxon>
        <taxon>Ficus</taxon>
    </lineage>
</organism>
<keyword evidence="3" id="KW-1185">Reference proteome</keyword>
<accession>A0AA88D9M5</accession>
<evidence type="ECO:0000313" key="3">
    <source>
        <dbReference type="Proteomes" id="UP001187192"/>
    </source>
</evidence>
<dbReference type="PANTHER" id="PTHR43593">
    <property type="match status" value="1"/>
</dbReference>
<dbReference type="InterPro" id="IPR004104">
    <property type="entry name" value="Gfo/Idh/MocA-like_OxRdtase_C"/>
</dbReference>
<evidence type="ECO:0000259" key="1">
    <source>
        <dbReference type="Pfam" id="PF02894"/>
    </source>
</evidence>
<sequence length="388" mass="43052">MAAPYLLTYGIIGMGVMGREHFSNLYHLRDYDVTVVVVADPHTPSQKQALDLATSFNYPPIKEQNCNELPSGLRTQGAIRQRAVRCFGCVNSKDDPLPNPNGFHEPSQTPSCIGGEASLHYGGSLQKALSVEAHNEAENFPVVEAARKKQVLLVRVGLECRYTLSVAKLMQLFNGDNLGDVKMVSIREHRVPIYVEENGWSRLKFIKGTLVEKCCHFFDLMRLFAGANPVCVMALGAINVNKVEVPNINDYAYVMVEFENGCRGTLDFCMSAEGSKNEQEISIVGDRSKWQCSQLFFSLSCAAVSWERGIGIKTFKAEEDKIKYDGLNHGSRYLEHLNFLNELRAQGGPVPAVDSHDGLVLVAMGVAAQLSLEQRRFVTIQEVMEGKK</sequence>
<protein>
    <recommendedName>
        <fullName evidence="1">Gfo/Idh/MocA-like oxidoreductase C-terminal domain-containing protein</fullName>
    </recommendedName>
</protein>
<dbReference type="Proteomes" id="UP001187192">
    <property type="component" value="Unassembled WGS sequence"/>
</dbReference>
<name>A0AA88D9M5_FICCA</name>
<reference evidence="2" key="1">
    <citation type="submission" date="2023-07" db="EMBL/GenBank/DDBJ databases">
        <title>draft genome sequence of fig (Ficus carica).</title>
        <authorList>
            <person name="Takahashi T."/>
            <person name="Nishimura K."/>
        </authorList>
    </citation>
    <scope>NUCLEOTIDE SEQUENCE</scope>
</reference>
<proteinExistence type="predicted"/>
<gene>
    <name evidence="2" type="ORF">TIFTF001_003128</name>
</gene>
<comment type="caution">
    <text evidence="2">The sequence shown here is derived from an EMBL/GenBank/DDBJ whole genome shotgun (WGS) entry which is preliminary data.</text>
</comment>
<dbReference type="InterPro" id="IPR050424">
    <property type="entry name" value="Gfo-Idh-MocA_inositol_DH"/>
</dbReference>
<dbReference type="PANTHER" id="PTHR43593:SF1">
    <property type="entry name" value="INOSITOL 2-DEHYDROGENASE"/>
    <property type="match status" value="1"/>
</dbReference>